<keyword evidence="4" id="KW-0472">Membrane</keyword>
<evidence type="ECO:0000256" key="4">
    <source>
        <dbReference type="SAM" id="Phobius"/>
    </source>
</evidence>
<dbReference type="AlphaFoldDB" id="A0A7S2ZCT9"/>
<evidence type="ECO:0000256" key="5">
    <source>
        <dbReference type="SAM" id="SignalP"/>
    </source>
</evidence>
<feature type="transmembrane region" description="Helical" evidence="4">
    <location>
        <begin position="583"/>
        <end position="609"/>
    </location>
</feature>
<dbReference type="SUPFAM" id="SSF53187">
    <property type="entry name" value="Zn-dependent exopeptidases"/>
    <property type="match status" value="1"/>
</dbReference>
<feature type="signal peptide" evidence="5">
    <location>
        <begin position="1"/>
        <end position="26"/>
    </location>
</feature>
<evidence type="ECO:0000313" key="7">
    <source>
        <dbReference type="EMBL" id="CAE0035757.1"/>
    </source>
</evidence>
<gene>
    <name evidence="7" type="ORF">RMAR00112_LOCUS3703</name>
</gene>
<accession>A0A7S2ZCT9</accession>
<evidence type="ECO:0000256" key="1">
    <source>
        <dbReference type="ARBA" id="ARBA00001947"/>
    </source>
</evidence>
<sequence>MGSGRRSMAGILLLVMVLLFTEWTSAAPSRERYRYLSYAEINGGMKFLAARYSDIIRVYSANKEHNIPSPGLCRGDHAQKQTVPCEVQVAELGVRPIDRSRAQVIIIGSIHGDERLGAQIAFHLIKLLAVKYKQDPWIQRLLNTRRILVVPMPNPSGYDRSMRYEEVDGELVDPNTDFPIDQGNPRNCMKSTTARIINELFQNSLFRIAVIFHSKKTPSIGYSWGGEGRCSAHAMNATDHPSWTNGRSICTDGYDTPDALAMRLLAQHMSTFAGEFGGDSYKVGSLNDPELDSSFPTTMVDWAYAGSFADNMTNCKPSTHGGYPPEYTTYNDASNRCVSYIVETSRESSPAEKDLGEPRGLYARKESNGNGHIPRNLRLALMAIDLANPYIFFLNSPGAKVDLTRGGVLRLKWSIGGAFEVAETFIEFEIESTKEKFTTKVQSGGSMWAQNHGRDGYEKRFDVIQGINLMFSGSSSTKWAYSETIRILKYIPLEVQKTGCDMLVRAVAKVDYAWANVTEQTVMASNGSEVVVKSFGAESHLARSRADPHWLKRSLGYEVRGDEFIYSDVVRMRLPPKTLRNSLYGYVLELVLCALIVCFVPPLVLVMVWRKVPAANYVQRNMRRAMRTFSKKDIADEAARLREQKRTTSKVDVSRALLG</sequence>
<name>A0A7S2ZCT9_9RHOD</name>
<keyword evidence="4" id="KW-1133">Transmembrane helix</keyword>
<dbReference type="GO" id="GO:0004181">
    <property type="term" value="F:metallocarboxypeptidase activity"/>
    <property type="evidence" value="ECO:0007669"/>
    <property type="project" value="InterPro"/>
</dbReference>
<comment type="similarity">
    <text evidence="2 3">Belongs to the peptidase M14 family.</text>
</comment>
<dbReference type="PANTHER" id="PTHR11705:SF138">
    <property type="entry name" value="PEPTIDASE M14 CARBOXYPEPTIDASE A DOMAIN-CONTAINING PROTEIN"/>
    <property type="match status" value="1"/>
</dbReference>
<dbReference type="Gene3D" id="3.40.630.10">
    <property type="entry name" value="Zn peptidases"/>
    <property type="match status" value="1"/>
</dbReference>
<dbReference type="EMBL" id="HBHW01004993">
    <property type="protein sequence ID" value="CAE0035757.1"/>
    <property type="molecule type" value="Transcribed_RNA"/>
</dbReference>
<reference evidence="7" key="1">
    <citation type="submission" date="2021-01" db="EMBL/GenBank/DDBJ databases">
        <authorList>
            <person name="Corre E."/>
            <person name="Pelletier E."/>
            <person name="Niang G."/>
            <person name="Scheremetjew M."/>
            <person name="Finn R."/>
            <person name="Kale V."/>
            <person name="Holt S."/>
            <person name="Cochrane G."/>
            <person name="Meng A."/>
            <person name="Brown T."/>
            <person name="Cohen L."/>
        </authorList>
    </citation>
    <scope>NUCLEOTIDE SEQUENCE</scope>
    <source>
        <strain evidence="7">CCMP 769</strain>
    </source>
</reference>
<dbReference type="SMART" id="SM00631">
    <property type="entry name" value="Zn_pept"/>
    <property type="match status" value="1"/>
</dbReference>
<feature type="domain" description="Peptidase M14" evidence="6">
    <location>
        <begin position="34"/>
        <end position="312"/>
    </location>
</feature>
<dbReference type="Pfam" id="PF00246">
    <property type="entry name" value="Peptidase_M14"/>
    <property type="match status" value="1"/>
</dbReference>
<comment type="cofactor">
    <cofactor evidence="1">
        <name>Zn(2+)</name>
        <dbReference type="ChEBI" id="CHEBI:29105"/>
    </cofactor>
</comment>
<dbReference type="GO" id="GO:0008270">
    <property type="term" value="F:zinc ion binding"/>
    <property type="evidence" value="ECO:0007669"/>
    <property type="project" value="InterPro"/>
</dbReference>
<organism evidence="7">
    <name type="scientific">Rhodosorus marinus</name>
    <dbReference type="NCBI Taxonomy" id="101924"/>
    <lineage>
        <taxon>Eukaryota</taxon>
        <taxon>Rhodophyta</taxon>
        <taxon>Stylonematophyceae</taxon>
        <taxon>Stylonematales</taxon>
        <taxon>Stylonemataceae</taxon>
        <taxon>Rhodosorus</taxon>
    </lineage>
</organism>
<dbReference type="PROSITE" id="PS52035">
    <property type="entry name" value="PEPTIDASE_M14"/>
    <property type="match status" value="1"/>
</dbReference>
<feature type="chain" id="PRO_5030624396" description="Peptidase M14 domain-containing protein" evidence="5">
    <location>
        <begin position="27"/>
        <end position="659"/>
    </location>
</feature>
<keyword evidence="5" id="KW-0732">Signal</keyword>
<comment type="caution">
    <text evidence="3">Lacks conserved residue(s) required for the propagation of feature annotation.</text>
</comment>
<dbReference type="InterPro" id="IPR000834">
    <property type="entry name" value="Peptidase_M14"/>
</dbReference>
<evidence type="ECO:0000259" key="6">
    <source>
        <dbReference type="PROSITE" id="PS52035"/>
    </source>
</evidence>
<evidence type="ECO:0000256" key="2">
    <source>
        <dbReference type="ARBA" id="ARBA00005988"/>
    </source>
</evidence>
<dbReference type="CDD" id="cd00596">
    <property type="entry name" value="Peptidase_M14_like"/>
    <property type="match status" value="1"/>
</dbReference>
<evidence type="ECO:0000256" key="3">
    <source>
        <dbReference type="PROSITE-ProRule" id="PRU01379"/>
    </source>
</evidence>
<proteinExistence type="inferred from homology"/>
<dbReference type="PANTHER" id="PTHR11705">
    <property type="entry name" value="PROTEASE FAMILY M14 CARBOXYPEPTIDASE A,B"/>
    <property type="match status" value="1"/>
</dbReference>
<keyword evidence="4" id="KW-0812">Transmembrane</keyword>
<protein>
    <recommendedName>
        <fullName evidence="6">Peptidase M14 domain-containing protein</fullName>
    </recommendedName>
</protein>
<dbReference type="GO" id="GO:0005615">
    <property type="term" value="C:extracellular space"/>
    <property type="evidence" value="ECO:0007669"/>
    <property type="project" value="TreeGrafter"/>
</dbReference>
<dbReference type="GO" id="GO:0006508">
    <property type="term" value="P:proteolysis"/>
    <property type="evidence" value="ECO:0007669"/>
    <property type="project" value="InterPro"/>
</dbReference>